<evidence type="ECO:0000313" key="2">
    <source>
        <dbReference type="EMBL" id="OGZ44706.1"/>
    </source>
</evidence>
<evidence type="ECO:0000313" key="3">
    <source>
        <dbReference type="Proteomes" id="UP000177785"/>
    </source>
</evidence>
<dbReference type="AlphaFoldDB" id="A0A1G2G349"/>
<comment type="caution">
    <text evidence="2">The sequence shown here is derived from an EMBL/GenBank/DDBJ whole genome shotgun (WGS) entry which is preliminary data.</text>
</comment>
<dbReference type="EMBL" id="MHNL01000015">
    <property type="protein sequence ID" value="OGZ44706.1"/>
    <property type="molecule type" value="Genomic_DNA"/>
</dbReference>
<organism evidence="2 3">
    <name type="scientific">Candidatus Ryanbacteria bacterium RIFCSPHIGHO2_01_FULL_48_27</name>
    <dbReference type="NCBI Taxonomy" id="1802115"/>
    <lineage>
        <taxon>Bacteria</taxon>
        <taxon>Candidatus Ryaniibacteriota</taxon>
    </lineage>
</organism>
<evidence type="ECO:0000256" key="1">
    <source>
        <dbReference type="SAM" id="Phobius"/>
    </source>
</evidence>
<protein>
    <submittedName>
        <fullName evidence="2">Uncharacterized protein</fullName>
    </submittedName>
</protein>
<proteinExistence type="predicted"/>
<name>A0A1G2G349_9BACT</name>
<accession>A0A1G2G349</accession>
<keyword evidence="1" id="KW-1133">Transmembrane helix</keyword>
<reference evidence="2 3" key="1">
    <citation type="journal article" date="2016" name="Nat. Commun.">
        <title>Thousands of microbial genomes shed light on interconnected biogeochemical processes in an aquifer system.</title>
        <authorList>
            <person name="Anantharaman K."/>
            <person name="Brown C.T."/>
            <person name="Hug L.A."/>
            <person name="Sharon I."/>
            <person name="Castelle C.J."/>
            <person name="Probst A.J."/>
            <person name="Thomas B.C."/>
            <person name="Singh A."/>
            <person name="Wilkins M.J."/>
            <person name="Karaoz U."/>
            <person name="Brodie E.L."/>
            <person name="Williams K.H."/>
            <person name="Hubbard S.S."/>
            <person name="Banfield J.F."/>
        </authorList>
    </citation>
    <scope>NUCLEOTIDE SEQUENCE [LARGE SCALE GENOMIC DNA]</scope>
</reference>
<sequence>MAEHEEKDTQVLVPDWLEQFLNVAERVVERIAGKQTFFWGAMVGGSTGFAAGIVAGIMIGIALALYAVRSAH</sequence>
<dbReference type="Proteomes" id="UP000177785">
    <property type="component" value="Unassembled WGS sequence"/>
</dbReference>
<feature type="transmembrane region" description="Helical" evidence="1">
    <location>
        <begin position="48"/>
        <end position="68"/>
    </location>
</feature>
<gene>
    <name evidence="2" type="ORF">A2756_04595</name>
</gene>
<keyword evidence="1" id="KW-0812">Transmembrane</keyword>
<keyword evidence="1" id="KW-0472">Membrane</keyword>